<protein>
    <recommendedName>
        <fullName evidence="3">PARP-type domain-containing protein</fullName>
    </recommendedName>
</protein>
<organism evidence="1 2">
    <name type="scientific">Pocillopora damicornis</name>
    <name type="common">Cauliflower coral</name>
    <name type="synonym">Millepora damicornis</name>
    <dbReference type="NCBI Taxonomy" id="46731"/>
    <lineage>
        <taxon>Eukaryota</taxon>
        <taxon>Metazoa</taxon>
        <taxon>Cnidaria</taxon>
        <taxon>Anthozoa</taxon>
        <taxon>Hexacorallia</taxon>
        <taxon>Scleractinia</taxon>
        <taxon>Astrocoeniina</taxon>
        <taxon>Pocilloporidae</taxon>
        <taxon>Pocillopora</taxon>
    </lineage>
</organism>
<name>A0A3M6TC83_POCDA</name>
<sequence>MMLNENTYKIPFDHEIPKDKEVFPRAPLDELVFKLIWNTYQHTSFIYENSVNVTLLLFNSDRRFATRPHPLLCTLKRTFTISRIPYNTIGTSSFQLHLKSGDIHPNPGPHRKRSSTLKYPCGECQNAVRKKQDVILFAEYKTWFHAKCIYMDKSKNENTKKSTVYWKNVFKKWANERNLQANLEECESDVLVQTLSQFYAE</sequence>
<accession>A0A3M6TC83</accession>
<proteinExistence type="predicted"/>
<dbReference type="InterPro" id="IPR013083">
    <property type="entry name" value="Znf_RING/FYVE/PHD"/>
</dbReference>
<evidence type="ECO:0000313" key="1">
    <source>
        <dbReference type="EMBL" id="RMX38884.1"/>
    </source>
</evidence>
<reference evidence="1 2" key="1">
    <citation type="journal article" date="2018" name="Sci. Rep.">
        <title>Comparative analysis of the Pocillopora damicornis genome highlights role of immune system in coral evolution.</title>
        <authorList>
            <person name="Cunning R."/>
            <person name="Bay R.A."/>
            <person name="Gillette P."/>
            <person name="Baker A.C."/>
            <person name="Traylor-Knowles N."/>
        </authorList>
    </citation>
    <scope>NUCLEOTIDE SEQUENCE [LARGE SCALE GENOMIC DNA]</scope>
    <source>
        <strain evidence="1">RSMAS</strain>
        <tissue evidence="1">Whole animal</tissue>
    </source>
</reference>
<keyword evidence="2" id="KW-1185">Reference proteome</keyword>
<dbReference type="EMBL" id="RCHS01003929">
    <property type="protein sequence ID" value="RMX38884.1"/>
    <property type="molecule type" value="Genomic_DNA"/>
</dbReference>
<dbReference type="Proteomes" id="UP000275408">
    <property type="component" value="Unassembled WGS sequence"/>
</dbReference>
<evidence type="ECO:0000313" key="2">
    <source>
        <dbReference type="Proteomes" id="UP000275408"/>
    </source>
</evidence>
<evidence type="ECO:0008006" key="3">
    <source>
        <dbReference type="Google" id="ProtNLM"/>
    </source>
</evidence>
<gene>
    <name evidence="1" type="ORF">pdam_00024636</name>
</gene>
<dbReference type="Gene3D" id="3.30.40.10">
    <property type="entry name" value="Zinc/RING finger domain, C3HC4 (zinc finger)"/>
    <property type="match status" value="1"/>
</dbReference>
<comment type="caution">
    <text evidence="1">The sequence shown here is derived from an EMBL/GenBank/DDBJ whole genome shotgun (WGS) entry which is preliminary data.</text>
</comment>
<dbReference type="AlphaFoldDB" id="A0A3M6TC83"/>